<dbReference type="Gramene" id="ERN02518">
    <property type="protein sequence ID" value="ERN02518"/>
    <property type="gene ID" value="AMTR_s00083p00094140"/>
</dbReference>
<reference evidence="2" key="1">
    <citation type="journal article" date="2013" name="Science">
        <title>The Amborella genome and the evolution of flowering plants.</title>
        <authorList>
            <consortium name="Amborella Genome Project"/>
        </authorList>
    </citation>
    <scope>NUCLEOTIDE SEQUENCE [LARGE SCALE GENOMIC DNA]</scope>
</reference>
<evidence type="ECO:0000313" key="1">
    <source>
        <dbReference type="EMBL" id="ERN02518.1"/>
    </source>
</evidence>
<name>W1P3L2_AMBTC</name>
<organism evidence="1 2">
    <name type="scientific">Amborella trichopoda</name>
    <dbReference type="NCBI Taxonomy" id="13333"/>
    <lineage>
        <taxon>Eukaryota</taxon>
        <taxon>Viridiplantae</taxon>
        <taxon>Streptophyta</taxon>
        <taxon>Embryophyta</taxon>
        <taxon>Tracheophyta</taxon>
        <taxon>Spermatophyta</taxon>
        <taxon>Magnoliopsida</taxon>
        <taxon>Amborellales</taxon>
        <taxon>Amborellaceae</taxon>
        <taxon>Amborella</taxon>
    </lineage>
</organism>
<dbReference type="EMBL" id="KI394526">
    <property type="protein sequence ID" value="ERN02518.1"/>
    <property type="molecule type" value="Genomic_DNA"/>
</dbReference>
<proteinExistence type="predicted"/>
<dbReference type="AlphaFoldDB" id="W1P3L2"/>
<dbReference type="HOGENOM" id="CLU_2029817_0_0_1"/>
<protein>
    <submittedName>
        <fullName evidence="1">Uncharacterized protein</fullName>
    </submittedName>
</protein>
<keyword evidence="2" id="KW-1185">Reference proteome</keyword>
<gene>
    <name evidence="1" type="ORF">AMTR_s00083p00094140</name>
</gene>
<sequence length="122" mass="13510">MGNQRVAGKLRDQVVEGSPSNRRVVGQLRGQVAEESHENTWECIRQWSCTAVVVRSSGRARKWSCTKVIMPSGKHLAHTQQLSHSAVSVHDSKRTWRLSCSAMDMFGGLTCSAMSMYDSKGT</sequence>
<accession>W1P3L2</accession>
<evidence type="ECO:0000313" key="2">
    <source>
        <dbReference type="Proteomes" id="UP000017836"/>
    </source>
</evidence>
<dbReference type="Proteomes" id="UP000017836">
    <property type="component" value="Unassembled WGS sequence"/>
</dbReference>